<evidence type="ECO:0000256" key="2">
    <source>
        <dbReference type="ARBA" id="ARBA00022670"/>
    </source>
</evidence>
<evidence type="ECO:0000256" key="3">
    <source>
        <dbReference type="ARBA" id="ARBA00022729"/>
    </source>
</evidence>
<dbReference type="CDD" id="cd00118">
    <property type="entry name" value="LysM"/>
    <property type="match status" value="3"/>
</dbReference>
<evidence type="ECO:0000313" key="12">
    <source>
        <dbReference type="Proteomes" id="UP000075324"/>
    </source>
</evidence>
<evidence type="ECO:0000256" key="8">
    <source>
        <dbReference type="SAM" id="SignalP"/>
    </source>
</evidence>
<keyword evidence="5" id="KW-0378">Hydrolase</keyword>
<dbReference type="Pfam" id="PF00877">
    <property type="entry name" value="NLPC_P60"/>
    <property type="match status" value="1"/>
</dbReference>
<proteinExistence type="inferred from homology"/>
<feature type="domain" description="LysM" evidence="9">
    <location>
        <begin position="72"/>
        <end position="117"/>
    </location>
</feature>
<gene>
    <name evidence="11" type="ORF">B4110_1065</name>
</gene>
<dbReference type="InterPro" id="IPR018392">
    <property type="entry name" value="LysM"/>
</dbReference>
<feature type="signal peptide" evidence="8">
    <location>
        <begin position="1"/>
        <end position="23"/>
    </location>
</feature>
<dbReference type="SUPFAM" id="SSF54001">
    <property type="entry name" value="Cysteine proteinases"/>
    <property type="match status" value="1"/>
</dbReference>
<organism evidence="11 12">
    <name type="scientific">Parageobacillus toebii</name>
    <dbReference type="NCBI Taxonomy" id="153151"/>
    <lineage>
        <taxon>Bacteria</taxon>
        <taxon>Bacillati</taxon>
        <taxon>Bacillota</taxon>
        <taxon>Bacilli</taxon>
        <taxon>Bacillales</taxon>
        <taxon>Anoxybacillaceae</taxon>
        <taxon>Parageobacillus</taxon>
    </lineage>
</organism>
<dbReference type="GO" id="GO:0006508">
    <property type="term" value="P:proteolysis"/>
    <property type="evidence" value="ECO:0007669"/>
    <property type="project" value="UniProtKB-KW"/>
</dbReference>
<dbReference type="SMART" id="SM00257">
    <property type="entry name" value="LysM"/>
    <property type="match status" value="3"/>
</dbReference>
<evidence type="ECO:0000256" key="6">
    <source>
        <dbReference type="ARBA" id="ARBA00022807"/>
    </source>
</evidence>
<dbReference type="RefSeq" id="WP_062678175.1">
    <property type="nucleotide sequence ID" value="NZ_LQYW01000062.1"/>
</dbReference>
<comment type="caution">
    <text evidence="11">The sequence shown here is derived from an EMBL/GenBank/DDBJ whole genome shotgun (WGS) entry which is preliminary data.</text>
</comment>
<dbReference type="InterPro" id="IPR038765">
    <property type="entry name" value="Papain-like_cys_pep_sf"/>
</dbReference>
<evidence type="ECO:0000256" key="7">
    <source>
        <dbReference type="SAM" id="MobiDB-lite"/>
    </source>
</evidence>
<dbReference type="Gene3D" id="3.90.1720.10">
    <property type="entry name" value="endopeptidase domain like (from Nostoc punctiforme)"/>
    <property type="match status" value="1"/>
</dbReference>
<feature type="compositionally biased region" description="Polar residues" evidence="7">
    <location>
        <begin position="185"/>
        <end position="210"/>
    </location>
</feature>
<name>A0A150MYM0_9BACL</name>
<dbReference type="InterPro" id="IPR036779">
    <property type="entry name" value="LysM_dom_sf"/>
</dbReference>
<dbReference type="Pfam" id="PF01476">
    <property type="entry name" value="LysM"/>
    <property type="match status" value="3"/>
</dbReference>
<evidence type="ECO:0000256" key="4">
    <source>
        <dbReference type="ARBA" id="ARBA00022737"/>
    </source>
</evidence>
<keyword evidence="2" id="KW-0645">Protease</keyword>
<dbReference type="InterPro" id="IPR000064">
    <property type="entry name" value="NLP_P60_dom"/>
</dbReference>
<comment type="similarity">
    <text evidence="1">Belongs to the peptidase C40 family.</text>
</comment>
<accession>A0A150MYM0</accession>
<evidence type="ECO:0000313" key="11">
    <source>
        <dbReference type="EMBL" id="KYD29495.1"/>
    </source>
</evidence>
<reference evidence="11 12" key="1">
    <citation type="submission" date="2016-01" db="EMBL/GenBank/DDBJ databases">
        <title>Draft Genome Sequences of Seven Thermophilic Sporeformers Isolated from Foods.</title>
        <authorList>
            <person name="Berendsen E.M."/>
            <person name="Wells-Bennik M.H."/>
            <person name="Krawcyk A.O."/>
            <person name="De Jong A."/>
            <person name="Holsappel S."/>
            <person name="Eijlander R.T."/>
            <person name="Kuipers O.P."/>
        </authorList>
    </citation>
    <scope>NUCLEOTIDE SEQUENCE [LARGE SCALE GENOMIC DNA]</scope>
    <source>
        <strain evidence="11 12">B4110</strain>
    </source>
</reference>
<dbReference type="AlphaFoldDB" id="A0A150MYM0"/>
<dbReference type="PANTHER" id="PTHR47053">
    <property type="entry name" value="MUREIN DD-ENDOPEPTIDASE MEPH-RELATED"/>
    <property type="match status" value="1"/>
</dbReference>
<keyword evidence="4" id="KW-0677">Repeat</keyword>
<evidence type="ECO:0000256" key="5">
    <source>
        <dbReference type="ARBA" id="ARBA00022801"/>
    </source>
</evidence>
<evidence type="ECO:0000259" key="9">
    <source>
        <dbReference type="PROSITE" id="PS51782"/>
    </source>
</evidence>
<dbReference type="Gene3D" id="3.10.350.10">
    <property type="entry name" value="LysM domain"/>
    <property type="match status" value="3"/>
</dbReference>
<dbReference type="GO" id="GO:0008234">
    <property type="term" value="F:cysteine-type peptidase activity"/>
    <property type="evidence" value="ECO:0007669"/>
    <property type="project" value="UniProtKB-KW"/>
</dbReference>
<feature type="domain" description="LysM" evidence="9">
    <location>
        <begin position="24"/>
        <end position="67"/>
    </location>
</feature>
<keyword evidence="6" id="KW-0788">Thiol protease</keyword>
<feature type="domain" description="LysM" evidence="9">
    <location>
        <begin position="133"/>
        <end position="178"/>
    </location>
</feature>
<keyword evidence="3 8" id="KW-0732">Signal</keyword>
<protein>
    <submittedName>
        <fullName evidence="11">Uncharacterized protein</fullName>
    </submittedName>
</protein>
<dbReference type="EMBL" id="LQYW01000062">
    <property type="protein sequence ID" value="KYD29495.1"/>
    <property type="molecule type" value="Genomic_DNA"/>
</dbReference>
<dbReference type="Proteomes" id="UP000075324">
    <property type="component" value="Unassembled WGS sequence"/>
</dbReference>
<dbReference type="InterPro" id="IPR051202">
    <property type="entry name" value="Peptidase_C40"/>
</dbReference>
<dbReference type="PROSITE" id="PS51782">
    <property type="entry name" value="LYSM"/>
    <property type="match status" value="3"/>
</dbReference>
<dbReference type="PROSITE" id="PS51935">
    <property type="entry name" value="NLPC_P60"/>
    <property type="match status" value="1"/>
</dbReference>
<dbReference type="PATRIC" id="fig|153151.4.peg.3451"/>
<dbReference type="SUPFAM" id="SSF54106">
    <property type="entry name" value="LysM domain"/>
    <property type="match status" value="3"/>
</dbReference>
<evidence type="ECO:0000259" key="10">
    <source>
        <dbReference type="PROSITE" id="PS51935"/>
    </source>
</evidence>
<feature type="domain" description="NlpC/P60" evidence="10">
    <location>
        <begin position="213"/>
        <end position="337"/>
    </location>
</feature>
<feature type="region of interest" description="Disordered" evidence="7">
    <location>
        <begin position="180"/>
        <end position="210"/>
    </location>
</feature>
<sequence length="338" mass="36253">MKKSFILTGTIISSLLAGQTAFASNYTVQKGDTLWGISKKYNTTVETLKQMNHLTSDFIFPGQILKVNEKEDTYVVKAGDTLSKIAKQFNTTVAALLKMNPEISNPNFIKAGQTIRLSGSASVPSTKESGASGYYIVKEGDTLSGIAKMFHTTVRSLLALNPEITNPNFIRAGQSIKVAGEKAPAQSSNQKISKSSPGSMSTTPSNSTKAVNSSLADRVIQIGEKYLGAKYLYGASPSRTDAFDCSSFTMRVFGEAGISLPRTSTAQSQAGTTVSFNQLQKGDLVFFDTDFDGTINHVGIYAGNGQMLNASTSKGVSYASIGSSYWQERFVKAVRVIN</sequence>
<evidence type="ECO:0000256" key="1">
    <source>
        <dbReference type="ARBA" id="ARBA00007074"/>
    </source>
</evidence>
<dbReference type="PANTHER" id="PTHR47053:SF1">
    <property type="entry name" value="MUREIN DD-ENDOPEPTIDASE MEPH-RELATED"/>
    <property type="match status" value="1"/>
</dbReference>
<feature type="chain" id="PRO_5007564907" evidence="8">
    <location>
        <begin position="24"/>
        <end position="338"/>
    </location>
</feature>